<sequence>MKEEVLRSYLELSPQAIQQQLVAIANRQMPAAGKRQVPFTTVETLLCYGLFYVLDPHRYGGGNIEQVPSVVKTLAAFFRRSPGSLTSKMLNLDGSRTHSAREEPLLFAHLASEPARYLALYHAIVTMARNLALDESIFPDFLTDSKHAAGEIELAGQDDVPLESAFLLADADEELKRLDDTFALGDRLTEKLVERKVRLAQHRFALEVLRNCSRTCVFCGFEPRSLPGQSGGLLRASHIKPWAVSTSHERVDVRNGVAACPMHDAAFDQGYLTINSGYAIQRAALLKESMTNDQGVSHYFGTILQPKLVLPRQAKVPAAHYLAYHREYIFKG</sequence>
<evidence type="ECO:0000259" key="1">
    <source>
        <dbReference type="Pfam" id="PF13391"/>
    </source>
</evidence>
<dbReference type="GO" id="GO:0004519">
    <property type="term" value="F:endonuclease activity"/>
    <property type="evidence" value="ECO:0007669"/>
    <property type="project" value="UniProtKB-KW"/>
</dbReference>
<proteinExistence type="predicted"/>
<dbReference type="Pfam" id="PF13391">
    <property type="entry name" value="HNH_2"/>
    <property type="match status" value="1"/>
</dbReference>
<dbReference type="Proteomes" id="UP000597444">
    <property type="component" value="Unassembled WGS sequence"/>
</dbReference>
<gene>
    <name evidence="2" type="ORF">KSF_066070</name>
</gene>
<keyword evidence="2" id="KW-0255">Endonuclease</keyword>
<keyword evidence="2" id="KW-0378">Hydrolase</keyword>
<reference evidence="2" key="1">
    <citation type="submission" date="2020-10" db="EMBL/GenBank/DDBJ databases">
        <title>Taxonomic study of unclassified bacteria belonging to the class Ktedonobacteria.</title>
        <authorList>
            <person name="Yabe S."/>
            <person name="Wang C.M."/>
            <person name="Zheng Y."/>
            <person name="Sakai Y."/>
            <person name="Cavaletti L."/>
            <person name="Monciardini P."/>
            <person name="Donadio S."/>
        </authorList>
    </citation>
    <scope>NUCLEOTIDE SEQUENCE</scope>
    <source>
        <strain evidence="2">ID150040</strain>
    </source>
</reference>
<evidence type="ECO:0000313" key="2">
    <source>
        <dbReference type="EMBL" id="GHO96559.1"/>
    </source>
</evidence>
<evidence type="ECO:0000313" key="3">
    <source>
        <dbReference type="Proteomes" id="UP000597444"/>
    </source>
</evidence>
<organism evidence="2 3">
    <name type="scientific">Reticulibacter mediterranei</name>
    <dbReference type="NCBI Taxonomy" id="2778369"/>
    <lineage>
        <taxon>Bacteria</taxon>
        <taxon>Bacillati</taxon>
        <taxon>Chloroflexota</taxon>
        <taxon>Ktedonobacteria</taxon>
        <taxon>Ktedonobacterales</taxon>
        <taxon>Reticulibacteraceae</taxon>
        <taxon>Reticulibacter</taxon>
    </lineage>
</organism>
<keyword evidence="2" id="KW-0540">Nuclease</keyword>
<keyword evidence="3" id="KW-1185">Reference proteome</keyword>
<protein>
    <submittedName>
        <fullName evidence="2">Restriction endonuclease</fullName>
    </submittedName>
</protein>
<dbReference type="AlphaFoldDB" id="A0A8J3IRF0"/>
<dbReference type="InterPro" id="IPR003615">
    <property type="entry name" value="HNH_nuc"/>
</dbReference>
<comment type="caution">
    <text evidence="2">The sequence shown here is derived from an EMBL/GenBank/DDBJ whole genome shotgun (WGS) entry which is preliminary data.</text>
</comment>
<name>A0A8J3IRF0_9CHLR</name>
<feature type="domain" description="HNH nuclease" evidence="1">
    <location>
        <begin position="216"/>
        <end position="275"/>
    </location>
</feature>
<dbReference type="RefSeq" id="WP_220207179.1">
    <property type="nucleotide sequence ID" value="NZ_BNJK01000001.1"/>
</dbReference>
<dbReference type="EMBL" id="BNJK01000001">
    <property type="protein sequence ID" value="GHO96559.1"/>
    <property type="molecule type" value="Genomic_DNA"/>
</dbReference>
<accession>A0A8J3IRF0</accession>